<dbReference type="SUPFAM" id="SSF51445">
    <property type="entry name" value="(Trans)glycosidases"/>
    <property type="match status" value="1"/>
</dbReference>
<feature type="domain" description="Glycoside hydrolase family 2 catalytic" evidence="6">
    <location>
        <begin position="312"/>
        <end position="616"/>
    </location>
</feature>
<dbReference type="InterPro" id="IPR006103">
    <property type="entry name" value="Glyco_hydro_2_cat"/>
</dbReference>
<dbReference type="Gene3D" id="2.60.120.430">
    <property type="entry name" value="Galactose-binding lectin"/>
    <property type="match status" value="1"/>
</dbReference>
<dbReference type="InterPro" id="IPR017853">
    <property type="entry name" value="GH"/>
</dbReference>
<dbReference type="InterPro" id="IPR006101">
    <property type="entry name" value="Glyco_hydro_2"/>
</dbReference>
<evidence type="ECO:0000259" key="5">
    <source>
        <dbReference type="Pfam" id="PF00703"/>
    </source>
</evidence>
<dbReference type="InterPro" id="IPR051913">
    <property type="entry name" value="GH2_Domain-Containing"/>
</dbReference>
<evidence type="ECO:0000259" key="8">
    <source>
        <dbReference type="Pfam" id="PF11721"/>
    </source>
</evidence>
<dbReference type="Gene3D" id="3.20.20.80">
    <property type="entry name" value="Glycosidases"/>
    <property type="match status" value="1"/>
</dbReference>
<dbReference type="EMBL" id="JBHMFC010000074">
    <property type="protein sequence ID" value="MFB9057357.1"/>
    <property type="molecule type" value="Genomic_DNA"/>
</dbReference>
<feature type="domain" description="Glycoside hydrolase family 2 immunoglobulin-like beta-sandwich" evidence="5">
    <location>
        <begin position="201"/>
        <end position="304"/>
    </location>
</feature>
<dbReference type="Gene3D" id="2.60.120.260">
    <property type="entry name" value="Galactose-binding domain-like"/>
    <property type="match status" value="1"/>
</dbReference>
<keyword evidence="2 9" id="KW-0378">Hydrolase</keyword>
<dbReference type="SUPFAM" id="SSF49303">
    <property type="entry name" value="beta-Galactosidase/glucuronidase domain"/>
    <property type="match status" value="1"/>
</dbReference>
<keyword evidence="10" id="KW-1185">Reference proteome</keyword>
<feature type="chain" id="PRO_5047341095" evidence="4">
    <location>
        <begin position="23"/>
        <end position="901"/>
    </location>
</feature>
<dbReference type="Pfam" id="PF02836">
    <property type="entry name" value="Glyco_hydro_2_C"/>
    <property type="match status" value="1"/>
</dbReference>
<evidence type="ECO:0000313" key="10">
    <source>
        <dbReference type="Proteomes" id="UP001589585"/>
    </source>
</evidence>
<dbReference type="SUPFAM" id="SSF49785">
    <property type="entry name" value="Galactose-binding domain-like"/>
    <property type="match status" value="1"/>
</dbReference>
<dbReference type="PANTHER" id="PTHR42732:SF1">
    <property type="entry name" value="BETA-MANNOSIDASE"/>
    <property type="match status" value="1"/>
</dbReference>
<accession>A0ABV5FD27</accession>
<dbReference type="InterPro" id="IPR013783">
    <property type="entry name" value="Ig-like_fold"/>
</dbReference>
<evidence type="ECO:0000259" key="6">
    <source>
        <dbReference type="Pfam" id="PF02836"/>
    </source>
</evidence>
<dbReference type="InterPro" id="IPR006102">
    <property type="entry name" value="Ig-like_GH2"/>
</dbReference>
<protein>
    <submittedName>
        <fullName evidence="9">Glycoside hydrolase family 2 TIM barrel-domain containing protein</fullName>
    </submittedName>
</protein>
<evidence type="ECO:0000256" key="4">
    <source>
        <dbReference type="SAM" id="SignalP"/>
    </source>
</evidence>
<dbReference type="InterPro" id="IPR036156">
    <property type="entry name" value="Beta-gal/glucu_dom_sf"/>
</dbReference>
<comment type="similarity">
    <text evidence="1">Belongs to the glycosyl hydrolase 2 family.</text>
</comment>
<reference evidence="9 10" key="1">
    <citation type="submission" date="2024-09" db="EMBL/GenBank/DDBJ databases">
        <authorList>
            <person name="Sun Q."/>
            <person name="Mori K."/>
        </authorList>
    </citation>
    <scope>NUCLEOTIDE SEQUENCE [LARGE SCALE GENOMIC DNA]</scope>
    <source>
        <strain evidence="9 10">CECT 8622</strain>
    </source>
</reference>
<dbReference type="Proteomes" id="UP001589585">
    <property type="component" value="Unassembled WGS sequence"/>
</dbReference>
<organism evidence="9 10">
    <name type="scientific">Mariniflexile ostreae</name>
    <dbReference type="NCBI Taxonomy" id="1520892"/>
    <lineage>
        <taxon>Bacteria</taxon>
        <taxon>Pseudomonadati</taxon>
        <taxon>Bacteroidota</taxon>
        <taxon>Flavobacteriia</taxon>
        <taxon>Flavobacteriales</taxon>
        <taxon>Flavobacteriaceae</taxon>
        <taxon>Mariniflexile</taxon>
    </lineage>
</organism>
<proteinExistence type="inferred from homology"/>
<evidence type="ECO:0000313" key="9">
    <source>
        <dbReference type="EMBL" id="MFB9057357.1"/>
    </source>
</evidence>
<feature type="signal peptide" evidence="4">
    <location>
        <begin position="1"/>
        <end position="22"/>
    </location>
</feature>
<dbReference type="InterPro" id="IPR008979">
    <property type="entry name" value="Galactose-bd-like_sf"/>
</dbReference>
<evidence type="ECO:0000256" key="1">
    <source>
        <dbReference type="ARBA" id="ARBA00007401"/>
    </source>
</evidence>
<feature type="domain" description="Glycosyl hydrolases family 2 sugar binding" evidence="7">
    <location>
        <begin position="70"/>
        <end position="181"/>
    </location>
</feature>
<dbReference type="InterPro" id="IPR021720">
    <property type="entry name" value="Malectin_dom"/>
</dbReference>
<dbReference type="Pfam" id="PF11721">
    <property type="entry name" value="Malectin"/>
    <property type="match status" value="1"/>
</dbReference>
<evidence type="ECO:0000256" key="2">
    <source>
        <dbReference type="ARBA" id="ARBA00022801"/>
    </source>
</evidence>
<dbReference type="RefSeq" id="WP_379861582.1">
    <property type="nucleotide sequence ID" value="NZ_JBHMFC010000074.1"/>
</dbReference>
<gene>
    <name evidence="9" type="ORF">ACFFU9_11465</name>
</gene>
<comment type="caution">
    <text evidence="9">The sequence shown here is derived from an EMBL/GenBank/DDBJ whole genome shotgun (WGS) entry which is preliminary data.</text>
</comment>
<dbReference type="GO" id="GO:0016787">
    <property type="term" value="F:hydrolase activity"/>
    <property type="evidence" value="ECO:0007669"/>
    <property type="project" value="UniProtKB-KW"/>
</dbReference>
<dbReference type="PRINTS" id="PR00132">
    <property type="entry name" value="GLHYDRLASE2"/>
</dbReference>
<dbReference type="Gene3D" id="2.60.40.10">
    <property type="entry name" value="Immunoglobulins"/>
    <property type="match status" value="2"/>
</dbReference>
<dbReference type="InterPro" id="IPR006104">
    <property type="entry name" value="Glyco_hydro_2_N"/>
</dbReference>
<name>A0ABV5FD27_9FLAO</name>
<evidence type="ECO:0000259" key="7">
    <source>
        <dbReference type="Pfam" id="PF02837"/>
    </source>
</evidence>
<dbReference type="Pfam" id="PF00703">
    <property type="entry name" value="Glyco_hydro_2"/>
    <property type="match status" value="1"/>
</dbReference>
<keyword evidence="4" id="KW-0732">Signal</keyword>
<dbReference type="PANTHER" id="PTHR42732">
    <property type="entry name" value="BETA-GALACTOSIDASE"/>
    <property type="match status" value="1"/>
</dbReference>
<sequence length="901" mass="103679">MNKQTYIILFTLLIVFSVSSQSRQTFTINNGWKFYKGDLETSKNANSEMLPELNDANWESVNIPHTWNNIDVTDDTPGYYRGVGWYKKTVFMEAEQNPKTKTLIYFEGVNQVADVYVNGQWAGQHKGGYTRFHFDITSFLKYDQQNVLAVKVDNSHDVDIPPLSADFTFFGGIYRDVFLIKLNAVHFSMNDYSSSGIYINTPEVSKEEAKVEMEYVLNNDTNQNKTVAIVNRVVDKQGETVLTTNKKVKLGKNQKNKAIKDVFEIKNPKLWSPDNPYLYSVISQIKDAETGDVLDESMEPLGLRWFKFDPEKGFFLNGEYLKLIGTNRHQDYLKKGNALLDEMHVRDMRLLKDMGGNFLRISHYPQDPTVLEMCDRLGILTSIEIPIVNAITESEAFTENALFMAEEMVKQNYNHPSLIIWAYMNEVLLRLPFDQKTEKKRYEVYAKNITTLASEIETKIRDLDSNRYTMIVNHGAISRYKDAGVTSVPMILGWNLYQGWYSGNLSSFDKNLDELHKLFPKQSLIVTEYGADVHPRLHSLEPERFDYTVEYGNIYHEHYLEAIQSRPFIVGANIWNLNDFYSEARGYAQPRTNLKGITTLEREKKDTWWLYKTVLSKTPVIKLGQNQWKIRGGVAEAGKNFCVQPVTVYSNGDLVELRHNDKVYNAKVINNIARFSIPFVNGKNRIVAKMTVNSKEYIDVLDVDFRLAPNMFSEFEDEFYELNVLLGTKRIYEDKVKDQVWIPEQEYVKGSWGYVGGQAFRPKTRFGSLPSSDLDIIDSEDDPIYQTQRVGIRKFKLDVPDGKYVVSLGWAELESDKEHEKLVYNLGNDKVSETVSDRVFNVVLNGNFIEKNLNLAEAYGSEKAISKKYEIVVLNGEGLVLDFIAVRGKPVLNTFQVRKIQ</sequence>
<dbReference type="Pfam" id="PF02837">
    <property type="entry name" value="Glyco_hydro_2_N"/>
    <property type="match status" value="1"/>
</dbReference>
<evidence type="ECO:0000256" key="3">
    <source>
        <dbReference type="ARBA" id="ARBA00023295"/>
    </source>
</evidence>
<keyword evidence="3" id="KW-0326">Glycosidase</keyword>
<feature type="domain" description="Malectin" evidence="8">
    <location>
        <begin position="771"/>
        <end position="876"/>
    </location>
</feature>